<evidence type="ECO:0000313" key="2">
    <source>
        <dbReference type="Proteomes" id="UP000585609"/>
    </source>
</evidence>
<accession>A0A6V8NUL1</accession>
<organism evidence="1 2">
    <name type="scientific">Candidatus Hakubella thermalkaliphila</name>
    <dbReference type="NCBI Taxonomy" id="2754717"/>
    <lineage>
        <taxon>Bacteria</taxon>
        <taxon>Bacillati</taxon>
        <taxon>Actinomycetota</taxon>
        <taxon>Actinomycetota incertae sedis</taxon>
        <taxon>Candidatus Hakubellales</taxon>
        <taxon>Candidatus Hakubellaceae</taxon>
        <taxon>Candidatus Hakubella</taxon>
    </lineage>
</organism>
<evidence type="ECO:0000313" key="1">
    <source>
        <dbReference type="EMBL" id="GFP23130.1"/>
    </source>
</evidence>
<evidence type="ECO:0008006" key="3">
    <source>
        <dbReference type="Google" id="ProtNLM"/>
    </source>
</evidence>
<gene>
    <name evidence="1" type="ORF">HKBW3S09_00597</name>
</gene>
<dbReference type="EMBL" id="BLRW01000056">
    <property type="protein sequence ID" value="GFP23130.1"/>
    <property type="molecule type" value="Genomic_DNA"/>
</dbReference>
<protein>
    <recommendedName>
        <fullName evidence="3">Transposase IS4-like domain-containing protein</fullName>
    </recommendedName>
</protein>
<reference evidence="1 2" key="1">
    <citation type="journal article" date="2020" name="Front. Microbiol.">
        <title>Single-cell genomics of novel Actinobacteria with the Wood-Ljungdahl pathway discovered in a serpentinizing system.</title>
        <authorList>
            <person name="Merino N."/>
            <person name="Kawai M."/>
            <person name="Boyd E.S."/>
            <person name="Colman D.R."/>
            <person name="McGlynn S.E."/>
            <person name="Nealson K.H."/>
            <person name="Kurokawa K."/>
            <person name="Hongoh Y."/>
        </authorList>
    </citation>
    <scope>NUCLEOTIDE SEQUENCE [LARGE SCALE GENOMIC DNA]</scope>
    <source>
        <strain evidence="1 2">S09_30</strain>
    </source>
</reference>
<dbReference type="AlphaFoldDB" id="A0A6V8NUL1"/>
<name>A0A6V8NUL1_9ACTN</name>
<comment type="caution">
    <text evidence="1">The sequence shown here is derived from an EMBL/GenBank/DDBJ whole genome shotgun (WGS) entry which is preliminary data.</text>
</comment>
<proteinExistence type="predicted"/>
<sequence length="582" mass="66818">MFISSVKKITDLTRVFLEPSNSTHRQYEALRAYFVDKLSSKEAASRFGYSRGSFRVLVHQFRQNPHRPFFLPPTKGPQKSPKRGLVREQVLALRKENLSIYDISRVMETKGHPVSAARISLILKEEGFARLPRRKDEERPAAARPVVAPLADARQLDLSPRQCRTRFGGLFLFMPFMASLPFDQILHEAGFPGSKMIPAGHAVRSLLALKLFGSARHSHVMSYVLDEGLALFAGLNAIPKRSFLTEYSCRIDPQGYPRLMRVWFDALETLGIDRGSSFDCDFHTIPFHGEDALVEKHYVSKRSRRQKGILAFLAQDAATRVFCYTKADVRKETQNDEILRFVEFWKQRTGRLPEELIFDSKLTTYKNLNVLNQQGIAFITLRRRSLKMLREVHQEPASAWRRIELHGVSRIHKTPRIIDRKVTLKDYEGPLRQMIITDLGHEEPIFLLTNQLTSSPVKLIDRYAQRMIIENNIQDGIDFFHMDALSSAVAMKVNLDLQLTLMASSLYRLLSLRIGNGYQKAKSRHIFRDFVDATATLQITPNEFIVRFQKRAHNPLLVASNFNNIDIPIPWLGGKKLRFVFG</sequence>
<dbReference type="Proteomes" id="UP000585609">
    <property type="component" value="Unassembled WGS sequence"/>
</dbReference>